<gene>
    <name evidence="10" type="ORF">UJA718_LOCUS7679</name>
</gene>
<evidence type="ECO:0000313" key="10">
    <source>
        <dbReference type="EMBL" id="CAF4220105.1"/>
    </source>
</evidence>
<dbReference type="GO" id="GO:0005261">
    <property type="term" value="F:monoatomic cation channel activity"/>
    <property type="evidence" value="ECO:0007669"/>
    <property type="project" value="TreeGrafter"/>
</dbReference>
<evidence type="ECO:0000256" key="2">
    <source>
        <dbReference type="ARBA" id="ARBA00022692"/>
    </source>
</evidence>
<dbReference type="Gene3D" id="2.40.10.500">
    <property type="match status" value="1"/>
</dbReference>
<evidence type="ECO:0000256" key="1">
    <source>
        <dbReference type="ARBA" id="ARBA00004141"/>
    </source>
</evidence>
<comment type="caution">
    <text evidence="10">The sequence shown here is derived from an EMBL/GenBank/DDBJ whole genome shotgun (WGS) entry which is preliminary data.</text>
</comment>
<organism evidence="10 11">
    <name type="scientific">Rotaria socialis</name>
    <dbReference type="NCBI Taxonomy" id="392032"/>
    <lineage>
        <taxon>Eukaryota</taxon>
        <taxon>Metazoa</taxon>
        <taxon>Spiralia</taxon>
        <taxon>Gnathifera</taxon>
        <taxon>Rotifera</taxon>
        <taxon>Eurotatoria</taxon>
        <taxon>Bdelloidea</taxon>
        <taxon>Philodinida</taxon>
        <taxon>Philodinidae</taxon>
        <taxon>Rotaria</taxon>
    </lineage>
</organism>
<dbReference type="EMBL" id="CAJOBP010000783">
    <property type="protein sequence ID" value="CAF4220105.1"/>
    <property type="molecule type" value="Genomic_DNA"/>
</dbReference>
<sequence>MLSMTIYFRGIAHNTNALPLDEVTGTNVGINRKSSELVETIYLAYCKQYLTSDNELENKRKTEQSTIVSSDRSTSSKTMELFGENKVEKLYLWFLFMNRPKMAEFLCSICQNQTTACLLAVDIYSKAAQKDKKNRDTLIQIAYEFDEHAKGIIDECFVKKSSLAIDIINGKATEFYDYAPLVLAKHADSKAFLASDTVQKYLNDKWYHHFDDQRQLLNVNTSFWIMLASFIFPLLPIASLFFPSLYKEYSLKPKKKINKSIQCRPILSHERISTDEKARNESFPSGRNRNSSKNCRIELGDLMSSMGLRIKYFYEAPVVRFYYYVIFYFIFLTLFSYVLLVDYFPLNRNGAKRSGIQNLPIPISEFILHIYMLNFIIDEIYQVYISDKWIHGYFSNNWNRMDLAGIICYLIAFITRFFVSESIFAASKILMSIDFIIWCIRVLYFFTAYEMLGPKLVMIYRMMKDTFLIFVCFILVFLLAFSITSWSLLSTKNQITWLYSINGSLINFTIADENKVLSNWQLIRDVFNWGIWKVFGQVAEPYNDNNTDMEVVSENDIYGTFVFLYAIIFVVISNVLLLNVLIAMFNETIGDVIKKSNMIWRYQRFFLVHEFSEKPILPSPLSIIYYLVRFIIYALCRSKCIRCFSIKSNESGENNIENNFYQMNVEKEYAEIYWKSKIFIKNIQLSTEKTLQRLENKVNGDNDHQLQHFQDVKNEIRETQYLVSRRLNLQWISQRLTISQTIIPNIPANANWVQNGVTVAGGHGQGSATDQLSSPWDLFVDDDQTVVITDQGNHRIIQWKMGDTNGQVVAGGKGAGSRLDQLNHPTDVLIDKETDSLIICDHGNQRVVRWSRRSGTTQGDILLEYISCVGLAMDDQRYLYVSDDDKYEVTRYQLGDKTGTLVAGGNGTGAGLNQLNKPTNLFVDRQQTVYVSDFNNHRVMKWTKGAKEGIVVAGGQGKWNALTRLYWPNGLFIDTLGTLYVAEQGTHRVIRWPQGAKEGTVIVGGTDAGVGANQLSCPHGLSSDRHGNLYVADYSNYRVQRFSIE</sequence>
<dbReference type="PANTHER" id="PTHR13800:SF1">
    <property type="entry name" value="TRANSIENT RECEPTOR POTENTIAL CATION CHANNEL TRPM"/>
    <property type="match status" value="1"/>
</dbReference>
<dbReference type="PANTHER" id="PTHR13800">
    <property type="entry name" value="TRANSIENT RECEPTOR POTENTIAL CATION CHANNEL, SUBFAMILY M, MEMBER 6"/>
    <property type="match status" value="1"/>
</dbReference>
<dbReference type="InterPro" id="IPR001258">
    <property type="entry name" value="NHL_repeat"/>
</dbReference>
<feature type="transmembrane region" description="Helical" evidence="7">
    <location>
        <begin position="467"/>
        <end position="489"/>
    </location>
</feature>
<evidence type="ECO:0000256" key="3">
    <source>
        <dbReference type="ARBA" id="ARBA00022737"/>
    </source>
</evidence>
<evidence type="ECO:0000259" key="8">
    <source>
        <dbReference type="Pfam" id="PF00520"/>
    </source>
</evidence>
<keyword evidence="11" id="KW-1185">Reference proteome</keyword>
<feature type="domain" description="Ion transport" evidence="8">
    <location>
        <begin position="322"/>
        <end position="595"/>
    </location>
</feature>
<feature type="transmembrane region" description="Helical" evidence="7">
    <location>
        <begin position="616"/>
        <end position="635"/>
    </location>
</feature>
<keyword evidence="3" id="KW-0677">Repeat</keyword>
<feature type="transmembrane region" description="Helical" evidence="7">
    <location>
        <begin position="562"/>
        <end position="585"/>
    </location>
</feature>
<dbReference type="Pfam" id="PF00520">
    <property type="entry name" value="Ion_trans"/>
    <property type="match status" value="1"/>
</dbReference>
<proteinExistence type="predicted"/>
<accession>A0A820CCT0</accession>
<reference evidence="10" key="1">
    <citation type="submission" date="2021-02" db="EMBL/GenBank/DDBJ databases">
        <authorList>
            <person name="Nowell W R."/>
        </authorList>
    </citation>
    <scope>NUCLEOTIDE SEQUENCE</scope>
</reference>
<feature type="transmembrane region" description="Helical" evidence="7">
    <location>
        <begin position="425"/>
        <end position="446"/>
    </location>
</feature>
<dbReference type="PROSITE" id="PS51125">
    <property type="entry name" value="NHL"/>
    <property type="match status" value="3"/>
</dbReference>
<feature type="transmembrane region" description="Helical" evidence="7">
    <location>
        <begin position="321"/>
        <end position="341"/>
    </location>
</feature>
<feature type="repeat" description="NHL" evidence="6">
    <location>
        <begin position="1009"/>
        <end position="1045"/>
    </location>
</feature>
<dbReference type="SUPFAM" id="SSF101898">
    <property type="entry name" value="NHL repeat"/>
    <property type="match status" value="1"/>
</dbReference>
<feature type="domain" description="TRPM-like" evidence="9">
    <location>
        <begin position="32"/>
        <end position="194"/>
    </location>
</feature>
<comment type="subcellular location">
    <subcellularLocation>
        <location evidence="1">Membrane</location>
        <topology evidence="1">Multi-pass membrane protein</topology>
    </subcellularLocation>
</comment>
<evidence type="ECO:0000256" key="7">
    <source>
        <dbReference type="SAM" id="Phobius"/>
    </source>
</evidence>
<evidence type="ECO:0000256" key="5">
    <source>
        <dbReference type="ARBA" id="ARBA00023136"/>
    </source>
</evidence>
<evidence type="ECO:0000259" key="9">
    <source>
        <dbReference type="Pfam" id="PF25508"/>
    </source>
</evidence>
<dbReference type="GO" id="GO:0030001">
    <property type="term" value="P:metal ion transport"/>
    <property type="evidence" value="ECO:0007669"/>
    <property type="project" value="TreeGrafter"/>
</dbReference>
<dbReference type="Pfam" id="PF25508">
    <property type="entry name" value="TRPM2"/>
    <property type="match status" value="1"/>
</dbReference>
<dbReference type="Pfam" id="PF01436">
    <property type="entry name" value="NHL"/>
    <property type="match status" value="1"/>
</dbReference>
<feature type="transmembrane region" description="Helical" evidence="7">
    <location>
        <begin position="401"/>
        <end position="419"/>
    </location>
</feature>
<name>A0A820CCT0_9BILA</name>
<dbReference type="GO" id="GO:0005886">
    <property type="term" value="C:plasma membrane"/>
    <property type="evidence" value="ECO:0007669"/>
    <property type="project" value="TreeGrafter"/>
</dbReference>
<feature type="transmembrane region" description="Helical" evidence="7">
    <location>
        <begin position="361"/>
        <end position="381"/>
    </location>
</feature>
<dbReference type="CDD" id="cd05819">
    <property type="entry name" value="NHL"/>
    <property type="match status" value="1"/>
</dbReference>
<evidence type="ECO:0000256" key="6">
    <source>
        <dbReference type="PROSITE-ProRule" id="PRU00504"/>
    </source>
</evidence>
<feature type="repeat" description="NHL" evidence="6">
    <location>
        <begin position="909"/>
        <end position="945"/>
    </location>
</feature>
<keyword evidence="2 7" id="KW-0812">Transmembrane</keyword>
<dbReference type="Gene3D" id="2.120.10.30">
    <property type="entry name" value="TolB, C-terminal domain"/>
    <property type="match status" value="2"/>
</dbReference>
<feature type="transmembrane region" description="Helical" evidence="7">
    <location>
        <begin position="223"/>
        <end position="246"/>
    </location>
</feature>
<evidence type="ECO:0000256" key="4">
    <source>
        <dbReference type="ARBA" id="ARBA00022989"/>
    </source>
</evidence>
<dbReference type="InterPro" id="IPR057366">
    <property type="entry name" value="TRPM-like"/>
</dbReference>
<dbReference type="InterPro" id="IPR050927">
    <property type="entry name" value="TRPM"/>
</dbReference>
<keyword evidence="4 7" id="KW-1133">Transmembrane helix</keyword>
<protein>
    <recommendedName>
        <fullName evidence="12">Ion transport domain-containing protein</fullName>
    </recommendedName>
</protein>
<feature type="repeat" description="NHL" evidence="6">
    <location>
        <begin position="766"/>
        <end position="802"/>
    </location>
</feature>
<dbReference type="InterPro" id="IPR005821">
    <property type="entry name" value="Ion_trans_dom"/>
</dbReference>
<evidence type="ECO:0000313" key="11">
    <source>
        <dbReference type="Proteomes" id="UP000663873"/>
    </source>
</evidence>
<keyword evidence="5 7" id="KW-0472">Membrane</keyword>
<evidence type="ECO:0008006" key="12">
    <source>
        <dbReference type="Google" id="ProtNLM"/>
    </source>
</evidence>
<dbReference type="Proteomes" id="UP000663873">
    <property type="component" value="Unassembled WGS sequence"/>
</dbReference>
<dbReference type="AlphaFoldDB" id="A0A820CCT0"/>
<dbReference type="InterPro" id="IPR011042">
    <property type="entry name" value="6-blade_b-propeller_TolB-like"/>
</dbReference>